<evidence type="ECO:0000256" key="4">
    <source>
        <dbReference type="ARBA" id="ARBA00023163"/>
    </source>
</evidence>
<sequence>MDITVGPEELVVPFGLDLRENDAETERLKTIAPSVADIPGLEDFLEASSDGGIPPERALVIADPDFTALGERYSDETVPDLDFADFLNAHIDDDNIHYTLSGSSSSVYQSTSSVDETVRVQPPRFSPKLSIPPVPSQSIRSLVQRPNRGTGTHRIAKLILHNLISYPQMMLRHNTLPPFIHPSVVSSDLGDPNLEPLTNCIALVHMIGSGIQASRKLFWKNVRMECERLCEECQTLNKWELLAAMQALSIYIIIRLDEGETEYNNFDVLLLKAITAISKQLSCSDIMRNVDFVLHSNDLENSWKDWIFEESRRRLCVIYRVVNMLVYFEPAAMCGLRTDIVIAPLPARKQLWEAGDKVLWKAEIKREPGIQTAFGLAANGDLVQLGKDQLYSADEVLLHNTCTSRGSATWEEWCSGMDGLGGLVMLAASLVG</sequence>
<accession>A0A5N6XJ81</accession>
<keyword evidence="1" id="KW-0479">Metal-binding</keyword>
<reference evidence="7" key="1">
    <citation type="submission" date="2019-04" db="EMBL/GenBank/DDBJ databases">
        <title>Friends and foes A comparative genomics studyof 23 Aspergillus species from section Flavi.</title>
        <authorList>
            <consortium name="DOE Joint Genome Institute"/>
            <person name="Kjaerbolling I."/>
            <person name="Vesth T."/>
            <person name="Frisvad J.C."/>
            <person name="Nybo J.L."/>
            <person name="Theobald S."/>
            <person name="Kildgaard S."/>
            <person name="Isbrandt T."/>
            <person name="Kuo A."/>
            <person name="Sato A."/>
            <person name="Lyhne E.K."/>
            <person name="Kogle M.E."/>
            <person name="Wiebenga A."/>
            <person name="Kun R.S."/>
            <person name="Lubbers R.J."/>
            <person name="Makela M.R."/>
            <person name="Barry K."/>
            <person name="Chovatia M."/>
            <person name="Clum A."/>
            <person name="Daum C."/>
            <person name="Haridas S."/>
            <person name="He G."/>
            <person name="LaButti K."/>
            <person name="Lipzen A."/>
            <person name="Mondo S."/>
            <person name="Riley R."/>
            <person name="Salamov A."/>
            <person name="Simmons B.A."/>
            <person name="Magnuson J.K."/>
            <person name="Henrissat B."/>
            <person name="Mortensen U.H."/>
            <person name="Larsen T.O."/>
            <person name="Devries R.P."/>
            <person name="Grigoriev I.V."/>
            <person name="Machida M."/>
            <person name="Baker S.E."/>
            <person name="Andersen M.R."/>
        </authorList>
    </citation>
    <scope>NUCLEOTIDE SEQUENCE [LARGE SCALE GENOMIC DNA]</scope>
    <source>
        <strain evidence="7">CBS 130017</strain>
    </source>
</reference>
<dbReference type="GO" id="GO:0046872">
    <property type="term" value="F:metal ion binding"/>
    <property type="evidence" value="ECO:0007669"/>
    <property type="project" value="UniProtKB-KW"/>
</dbReference>
<dbReference type="Proteomes" id="UP000325945">
    <property type="component" value="Unassembled WGS sequence"/>
</dbReference>
<evidence type="ECO:0000256" key="5">
    <source>
        <dbReference type="ARBA" id="ARBA00023242"/>
    </source>
</evidence>
<dbReference type="EMBL" id="ML741762">
    <property type="protein sequence ID" value="KAE8333315.1"/>
    <property type="molecule type" value="Genomic_DNA"/>
</dbReference>
<dbReference type="PANTHER" id="PTHR47660">
    <property type="entry name" value="TRANSCRIPTION FACTOR WITH C2H2 AND ZN(2)-CYS(6) DNA BINDING DOMAIN (EUROFUNG)-RELATED-RELATED"/>
    <property type="match status" value="1"/>
</dbReference>
<name>A0A5N6XJ81_9EURO</name>
<evidence type="ECO:0000256" key="2">
    <source>
        <dbReference type="ARBA" id="ARBA00022833"/>
    </source>
</evidence>
<organism evidence="6 7">
    <name type="scientific">Aspergillus sergii</name>
    <dbReference type="NCBI Taxonomy" id="1034303"/>
    <lineage>
        <taxon>Eukaryota</taxon>
        <taxon>Fungi</taxon>
        <taxon>Dikarya</taxon>
        <taxon>Ascomycota</taxon>
        <taxon>Pezizomycotina</taxon>
        <taxon>Eurotiomycetes</taxon>
        <taxon>Eurotiomycetidae</taxon>
        <taxon>Eurotiales</taxon>
        <taxon>Aspergillaceae</taxon>
        <taxon>Aspergillus</taxon>
        <taxon>Aspergillus subgen. Circumdati</taxon>
    </lineage>
</organism>
<keyword evidence="4" id="KW-0804">Transcription</keyword>
<proteinExistence type="predicted"/>
<evidence type="ECO:0000313" key="7">
    <source>
        <dbReference type="Proteomes" id="UP000325945"/>
    </source>
</evidence>
<protein>
    <recommendedName>
        <fullName evidence="8">Transcription factor domain-containing protein</fullName>
    </recommendedName>
</protein>
<keyword evidence="7" id="KW-1185">Reference proteome</keyword>
<dbReference type="PANTHER" id="PTHR47660:SF3">
    <property type="entry name" value="FINGER DOMAIN PROTEIN, PUTATIVE (AFU_ORTHOLOGUE AFUA_4G03310)-RELATED"/>
    <property type="match status" value="1"/>
</dbReference>
<keyword evidence="5" id="KW-0539">Nucleus</keyword>
<dbReference type="AlphaFoldDB" id="A0A5N6XJ81"/>
<evidence type="ECO:0008006" key="8">
    <source>
        <dbReference type="Google" id="ProtNLM"/>
    </source>
</evidence>
<gene>
    <name evidence="6" type="ORF">BDV39DRAFT_199043</name>
</gene>
<keyword evidence="3" id="KW-0805">Transcription regulation</keyword>
<evidence type="ECO:0000256" key="3">
    <source>
        <dbReference type="ARBA" id="ARBA00023015"/>
    </source>
</evidence>
<keyword evidence="2" id="KW-0862">Zinc</keyword>
<evidence type="ECO:0000313" key="6">
    <source>
        <dbReference type="EMBL" id="KAE8333315.1"/>
    </source>
</evidence>
<evidence type="ECO:0000256" key="1">
    <source>
        <dbReference type="ARBA" id="ARBA00022723"/>
    </source>
</evidence>